<proteinExistence type="predicted"/>
<accession>A0A146LWG4</accession>
<sequence>MYIITLTVKVVLFHVSRQIKKHYCYTTMTCMTLEMVHALLVLQQFQLDEIHTLHLRRRLQNHNVFFNATHMKTTTTSSTQWQVTITPLQLCLILLCIIVSSGDCHNNVVHSVW</sequence>
<gene>
    <name evidence="1" type="ORF">g.97605</name>
</gene>
<name>A0A146LWG4_LYGHE</name>
<dbReference type="EMBL" id="GDHC01006625">
    <property type="protein sequence ID" value="JAQ12004.1"/>
    <property type="molecule type" value="Transcribed_RNA"/>
</dbReference>
<dbReference type="AlphaFoldDB" id="A0A146LWG4"/>
<protein>
    <submittedName>
        <fullName evidence="1">Uncharacterized protein</fullName>
    </submittedName>
</protein>
<reference evidence="1" key="1">
    <citation type="journal article" date="2016" name="Gigascience">
        <title>De novo construction of an expanded transcriptome assembly for the western tarnished plant bug, Lygus hesperus.</title>
        <authorList>
            <person name="Tassone E.E."/>
            <person name="Geib S.M."/>
            <person name="Hall B."/>
            <person name="Fabrick J.A."/>
            <person name="Brent C.S."/>
            <person name="Hull J.J."/>
        </authorList>
    </citation>
    <scope>NUCLEOTIDE SEQUENCE</scope>
</reference>
<organism evidence="1">
    <name type="scientific">Lygus hesperus</name>
    <name type="common">Western plant bug</name>
    <dbReference type="NCBI Taxonomy" id="30085"/>
    <lineage>
        <taxon>Eukaryota</taxon>
        <taxon>Metazoa</taxon>
        <taxon>Ecdysozoa</taxon>
        <taxon>Arthropoda</taxon>
        <taxon>Hexapoda</taxon>
        <taxon>Insecta</taxon>
        <taxon>Pterygota</taxon>
        <taxon>Neoptera</taxon>
        <taxon>Paraneoptera</taxon>
        <taxon>Hemiptera</taxon>
        <taxon>Heteroptera</taxon>
        <taxon>Panheteroptera</taxon>
        <taxon>Cimicomorpha</taxon>
        <taxon>Miridae</taxon>
        <taxon>Mirini</taxon>
        <taxon>Lygus</taxon>
    </lineage>
</organism>
<evidence type="ECO:0000313" key="1">
    <source>
        <dbReference type="EMBL" id="JAQ12004.1"/>
    </source>
</evidence>